<evidence type="ECO:0000256" key="2">
    <source>
        <dbReference type="ARBA" id="ARBA00022656"/>
    </source>
</evidence>
<feature type="active site" evidence="8">
    <location>
        <position position="121"/>
    </location>
</feature>
<keyword evidence="5 8" id="KW-1015">Disulfide bond</keyword>
<evidence type="ECO:0000259" key="10">
    <source>
        <dbReference type="PROSITE" id="PS50060"/>
    </source>
</evidence>
<dbReference type="InterPro" id="IPR000884">
    <property type="entry name" value="TSP1_rpt"/>
</dbReference>
<dbReference type="GO" id="GO:0016020">
    <property type="term" value="C:membrane"/>
    <property type="evidence" value="ECO:0007669"/>
    <property type="project" value="InterPro"/>
</dbReference>
<organism evidence="13 14">
    <name type="scientific">Desmophyllum pertusum</name>
    <dbReference type="NCBI Taxonomy" id="174260"/>
    <lineage>
        <taxon>Eukaryota</taxon>
        <taxon>Metazoa</taxon>
        <taxon>Cnidaria</taxon>
        <taxon>Anthozoa</taxon>
        <taxon>Hexacorallia</taxon>
        <taxon>Scleractinia</taxon>
        <taxon>Caryophylliina</taxon>
        <taxon>Caryophylliidae</taxon>
        <taxon>Desmophyllum</taxon>
    </lineage>
</organism>
<dbReference type="GO" id="GO:0008270">
    <property type="term" value="F:zinc ion binding"/>
    <property type="evidence" value="ECO:0007669"/>
    <property type="project" value="UniProtKB-UniRule"/>
</dbReference>
<feature type="domain" description="ShKT" evidence="11">
    <location>
        <begin position="504"/>
        <end position="539"/>
    </location>
</feature>
<dbReference type="GO" id="GO:0090729">
    <property type="term" value="F:toxin activity"/>
    <property type="evidence" value="ECO:0007669"/>
    <property type="project" value="UniProtKB-KW"/>
</dbReference>
<dbReference type="EMBL" id="MU827780">
    <property type="protein sequence ID" value="KAJ7337771.1"/>
    <property type="molecule type" value="Genomic_DNA"/>
</dbReference>
<sequence>MIIDCELYGELVPGKGCSKTGQSRTKRNALRTRKRLWTSRVIPYKIPSYMNYIRTNLDKVIQSFHQDTCIRFVPYSGQKNYIYFANDKGCSSKVGKRYAERGGQKVSLGDGCNFSGTITHELLHTLGFFHEQSRDDRDRFVEVKWENILDGFSDQFDKYSYKTIDMIGQDYDFLSIMHYDKKAFTKNGLDTIIRVDKPNENFGMRGKTMSPQDIVELNVLYDCRTTRYGWTQWSLFTPCDESCYKERQRYCYNSGNVQACGGNVNVYGIETEKVKCGKNECPVKVDGHWGRWSDWTVCDAKCDDGKRTRFRNCDNPEPKHGGKYCIGDSELEDVCTTTRCTLGYEDTDFDSKLLGMWKNVGRIQWRRNKDFTQTVHTGPSRDHTTGKGYYLYMESSVPAQAGSQAILESRPWLPAPRGGQCMKFFYTMFGKTLGSLSVTVQQIGKPPTTIFGKTGDQGVHWIGTQVSLDIPEGMKYQIRIIARIGQPGYSDIAIDDVYIDLGLCSCHDDYVSCSKWKSAGFCAKNVKFMSKHCARSCDTCECKDDNANCPAWAAQPNGCTKNRVYMRSYCKKSCKVCHPPTGLKPVPGLPGQGNTNTLCKNKDERQCPFWRSSGECSKNPSFMSTNCALSCGSCACKDKSPQCPEWAQKEECIKTRTGC</sequence>
<comment type="function">
    <text evidence="1">Metalloprotease.</text>
</comment>
<dbReference type="InterPro" id="IPR036383">
    <property type="entry name" value="TSP1_rpt_sf"/>
</dbReference>
<dbReference type="InterPro" id="IPR001506">
    <property type="entry name" value="Peptidase_M12A"/>
</dbReference>
<dbReference type="PROSITE" id="PS51670">
    <property type="entry name" value="SHKT"/>
    <property type="match status" value="3"/>
</dbReference>
<keyword evidence="14" id="KW-1185">Reference proteome</keyword>
<evidence type="ECO:0000256" key="6">
    <source>
        <dbReference type="ARBA" id="ARBA00023180"/>
    </source>
</evidence>
<feature type="domain" description="MAM" evidence="10">
    <location>
        <begin position="345"/>
        <end position="506"/>
    </location>
</feature>
<dbReference type="PRINTS" id="PR00480">
    <property type="entry name" value="ASTACIN"/>
</dbReference>
<dbReference type="Pfam" id="PF00090">
    <property type="entry name" value="TSP_1"/>
    <property type="match status" value="1"/>
</dbReference>
<name>A0A9X0CG93_9CNID</name>
<dbReference type="GO" id="GO:0006508">
    <property type="term" value="P:proteolysis"/>
    <property type="evidence" value="ECO:0007669"/>
    <property type="project" value="UniProtKB-KW"/>
</dbReference>
<dbReference type="PROSITE" id="PS51864">
    <property type="entry name" value="ASTACIN"/>
    <property type="match status" value="1"/>
</dbReference>
<dbReference type="InterPro" id="IPR000998">
    <property type="entry name" value="MAM_dom"/>
</dbReference>
<evidence type="ECO:0000259" key="11">
    <source>
        <dbReference type="PROSITE" id="PS51670"/>
    </source>
</evidence>
<keyword evidence="8 9" id="KW-0482">Metalloprotease</keyword>
<dbReference type="InterPro" id="IPR006026">
    <property type="entry name" value="Peptidase_Metallo"/>
</dbReference>
<evidence type="ECO:0000313" key="13">
    <source>
        <dbReference type="EMBL" id="KAJ7337771.1"/>
    </source>
</evidence>
<dbReference type="InterPro" id="IPR034035">
    <property type="entry name" value="Astacin-like_dom"/>
</dbReference>
<dbReference type="InterPro" id="IPR024079">
    <property type="entry name" value="MetalloPept_cat_dom_sf"/>
</dbReference>
<dbReference type="Gene3D" id="3.40.390.10">
    <property type="entry name" value="Collagenase (Catalytic Domain)"/>
    <property type="match status" value="1"/>
</dbReference>
<dbReference type="Pfam" id="PF01549">
    <property type="entry name" value="ShK"/>
    <property type="match status" value="4"/>
</dbReference>
<feature type="domain" description="Peptidase M12A" evidence="12">
    <location>
        <begin position="28"/>
        <end position="224"/>
    </location>
</feature>
<dbReference type="Proteomes" id="UP001163046">
    <property type="component" value="Unassembled WGS sequence"/>
</dbReference>
<keyword evidence="8 9" id="KW-0862">Zinc</keyword>
<dbReference type="SMART" id="SM00254">
    <property type="entry name" value="ShKT"/>
    <property type="match status" value="3"/>
</dbReference>
<dbReference type="CDD" id="cd06263">
    <property type="entry name" value="MAM"/>
    <property type="match status" value="1"/>
</dbReference>
<dbReference type="Gene3D" id="2.60.120.200">
    <property type="match status" value="1"/>
</dbReference>
<dbReference type="PROSITE" id="PS50092">
    <property type="entry name" value="TSP1"/>
    <property type="match status" value="1"/>
</dbReference>
<dbReference type="Gene3D" id="2.20.100.10">
    <property type="entry name" value="Thrombospondin type-1 (TSP1) repeat"/>
    <property type="match status" value="1"/>
</dbReference>
<keyword evidence="6" id="KW-0325">Glycoprotein</keyword>
<dbReference type="AlphaFoldDB" id="A0A9X0CG93"/>
<dbReference type="PROSITE" id="PS50060">
    <property type="entry name" value="MAM_2"/>
    <property type="match status" value="1"/>
</dbReference>
<dbReference type="InterPro" id="IPR013320">
    <property type="entry name" value="ConA-like_dom_sf"/>
</dbReference>
<feature type="binding site" evidence="8">
    <location>
        <position position="120"/>
    </location>
    <ligand>
        <name>Zn(2+)</name>
        <dbReference type="ChEBI" id="CHEBI:29105"/>
        <note>catalytic</note>
    </ligand>
</feature>
<dbReference type="InterPro" id="IPR003582">
    <property type="entry name" value="ShKT_dom"/>
</dbReference>
<dbReference type="SMART" id="SM00137">
    <property type="entry name" value="MAM"/>
    <property type="match status" value="1"/>
</dbReference>
<dbReference type="GO" id="GO:0004222">
    <property type="term" value="F:metalloendopeptidase activity"/>
    <property type="evidence" value="ECO:0007669"/>
    <property type="project" value="UniProtKB-UniRule"/>
</dbReference>
<feature type="disulfide bond" evidence="8">
    <location>
        <begin position="90"/>
        <end position="112"/>
    </location>
</feature>
<accession>A0A9X0CG93</accession>
<gene>
    <name evidence="13" type="ORF">OS493_007926</name>
</gene>
<evidence type="ECO:0000256" key="4">
    <source>
        <dbReference type="ARBA" id="ARBA00022801"/>
    </source>
</evidence>
<dbReference type="Pfam" id="PF01400">
    <property type="entry name" value="Astacin"/>
    <property type="match status" value="1"/>
</dbReference>
<dbReference type="FunFam" id="2.20.100.10:FF:000002">
    <property type="entry name" value="Unc-5 netrin receptor C"/>
    <property type="match status" value="1"/>
</dbReference>
<evidence type="ECO:0000256" key="9">
    <source>
        <dbReference type="RuleBase" id="RU361183"/>
    </source>
</evidence>
<comment type="caution">
    <text evidence="13">The sequence shown here is derived from an EMBL/GenBank/DDBJ whole genome shotgun (WGS) entry which is preliminary data.</text>
</comment>
<dbReference type="PANTHER" id="PTHR10127">
    <property type="entry name" value="DISCOIDIN, CUB, EGF, LAMININ , AND ZINC METALLOPROTEASE DOMAIN CONTAINING"/>
    <property type="match status" value="1"/>
</dbReference>
<evidence type="ECO:0000256" key="7">
    <source>
        <dbReference type="PROSITE-ProRule" id="PRU01005"/>
    </source>
</evidence>
<comment type="caution">
    <text evidence="7">Lacks conserved residue(s) required for the propagation of feature annotation.</text>
</comment>
<feature type="binding site" evidence="8">
    <location>
        <position position="124"/>
    </location>
    <ligand>
        <name>Zn(2+)</name>
        <dbReference type="ChEBI" id="CHEBI:29105"/>
        <note>catalytic</note>
    </ligand>
</feature>
<protein>
    <recommendedName>
        <fullName evidence="9">Metalloendopeptidase</fullName>
        <ecNumber evidence="9">3.4.24.-</ecNumber>
    </recommendedName>
</protein>
<evidence type="ECO:0000313" key="14">
    <source>
        <dbReference type="Proteomes" id="UP001163046"/>
    </source>
</evidence>
<evidence type="ECO:0000259" key="12">
    <source>
        <dbReference type="PROSITE" id="PS51864"/>
    </source>
</evidence>
<dbReference type="Pfam" id="PF00629">
    <property type="entry name" value="MAM"/>
    <property type="match status" value="1"/>
</dbReference>
<comment type="cofactor">
    <cofactor evidence="8 9">
        <name>Zn(2+)</name>
        <dbReference type="ChEBI" id="CHEBI:29105"/>
    </cofactor>
    <text evidence="8 9">Binds 1 zinc ion per subunit.</text>
</comment>
<evidence type="ECO:0000256" key="3">
    <source>
        <dbReference type="ARBA" id="ARBA00022670"/>
    </source>
</evidence>
<keyword evidence="2" id="KW-0800">Toxin</keyword>
<dbReference type="CDD" id="cd04280">
    <property type="entry name" value="ZnMc_astacin_like"/>
    <property type="match status" value="1"/>
</dbReference>
<dbReference type="SMART" id="SM00235">
    <property type="entry name" value="ZnMc"/>
    <property type="match status" value="1"/>
</dbReference>
<feature type="binding site" evidence="8">
    <location>
        <position position="130"/>
    </location>
    <ligand>
        <name>Zn(2+)</name>
        <dbReference type="ChEBI" id="CHEBI:29105"/>
        <note>catalytic</note>
    </ligand>
</feature>
<feature type="domain" description="ShKT" evidence="11">
    <location>
        <begin position="540"/>
        <end position="577"/>
    </location>
</feature>
<keyword evidence="3 8" id="KW-0645">Protease</keyword>
<reference evidence="13" key="1">
    <citation type="submission" date="2023-01" db="EMBL/GenBank/DDBJ databases">
        <title>Genome assembly of the deep-sea coral Lophelia pertusa.</title>
        <authorList>
            <person name="Herrera S."/>
            <person name="Cordes E."/>
        </authorList>
    </citation>
    <scope>NUCLEOTIDE SEQUENCE</scope>
    <source>
        <strain evidence="13">USNM1676648</strain>
        <tissue evidence="13">Polyp</tissue>
    </source>
</reference>
<dbReference type="SUPFAM" id="SSF55486">
    <property type="entry name" value="Metalloproteases ('zincins'), catalytic domain"/>
    <property type="match status" value="1"/>
</dbReference>
<evidence type="ECO:0000256" key="5">
    <source>
        <dbReference type="ARBA" id="ARBA00023157"/>
    </source>
</evidence>
<dbReference type="EC" id="3.4.24.-" evidence="9"/>
<keyword evidence="8 9" id="KW-0479">Metal-binding</keyword>
<dbReference type="SMART" id="SM00209">
    <property type="entry name" value="TSP1"/>
    <property type="match status" value="2"/>
</dbReference>
<keyword evidence="4 8" id="KW-0378">Hydrolase</keyword>
<evidence type="ECO:0000256" key="8">
    <source>
        <dbReference type="PROSITE-ProRule" id="PRU01211"/>
    </source>
</evidence>
<dbReference type="PANTHER" id="PTHR10127:SF901">
    <property type="entry name" value="METALLOENDOPEPTIDASE"/>
    <property type="match status" value="1"/>
</dbReference>
<evidence type="ECO:0000256" key="1">
    <source>
        <dbReference type="ARBA" id="ARBA00002657"/>
    </source>
</evidence>
<dbReference type="SUPFAM" id="SSF82895">
    <property type="entry name" value="TSP-1 type 1 repeat"/>
    <property type="match status" value="1"/>
</dbReference>
<dbReference type="SUPFAM" id="SSF49899">
    <property type="entry name" value="Concanavalin A-like lectins/glucanases"/>
    <property type="match status" value="1"/>
</dbReference>
<feature type="domain" description="ShKT" evidence="11">
    <location>
        <begin position="599"/>
        <end position="634"/>
    </location>
</feature>
<proteinExistence type="predicted"/>
<dbReference type="OrthoDB" id="5958694at2759"/>